<feature type="compositionally biased region" description="Polar residues" evidence="1">
    <location>
        <begin position="95"/>
        <end position="118"/>
    </location>
</feature>
<feature type="region of interest" description="Disordered" evidence="1">
    <location>
        <begin position="373"/>
        <end position="435"/>
    </location>
</feature>
<sequence>EMNRWVAQLCYACNLEKQEDSEPYGTAPHAPIQQAREVNNSGLRSTNGGDFFSRSFDSFVDTPSSESSVAEKFIDDQIKQKSSSDYTLLKNCSSGATPSSCQGRGSSSEEGQAETTTHPYIHLKNCTSTRPKDTQLDREQSSTGHQRNHSNGSSSVSSSGASSSAESDSCPNDLPSRSALDNLVPPPRPPKAKHSNARKDGIREELFEVYANGVFLLDQTLPPPRLDEIGIEGDRGWSGETIKPSAGSFLILLGVFLLDQTLPPPRLDEIGIEGDRGWSGETIKPAEETSESCEPQAGPSWEAPLPFSMARSPVNKLEHIPPLPPDGELIPPKVDRSCKPHRKAVSADETNAPSSIGRINSFVKRYDKHSYSGPCPPIVRPRKSSEESSNQSASPKPKLSVPTIPRTNPLHRFQREPKPPAALPPAELTAPPSSSSMLEYFDPIEGVTVMRSASASSIGGEAAGLAKADVPARTAPARSVEYILIDEQSTKAVFEANMQQNELRAMGKPLG</sequence>
<feature type="compositionally biased region" description="Low complexity" evidence="1">
    <location>
        <begin position="424"/>
        <end position="435"/>
    </location>
</feature>
<feature type="region of interest" description="Disordered" evidence="1">
    <location>
        <begin position="95"/>
        <end position="199"/>
    </location>
</feature>
<feature type="compositionally biased region" description="Low complexity" evidence="1">
    <location>
        <begin position="150"/>
        <end position="169"/>
    </location>
</feature>
<evidence type="ECO:0000313" key="3">
    <source>
        <dbReference type="Proteomes" id="UP000031036"/>
    </source>
</evidence>
<comment type="caution">
    <text evidence="2">The sequence shown here is derived from an EMBL/GenBank/DDBJ whole genome shotgun (WGS) entry which is preliminary data.</text>
</comment>
<feature type="region of interest" description="Disordered" evidence="1">
    <location>
        <begin position="322"/>
        <end position="356"/>
    </location>
</feature>
<dbReference type="AlphaFoldDB" id="A0A0B2VG91"/>
<dbReference type="Proteomes" id="UP000031036">
    <property type="component" value="Unassembled WGS sequence"/>
</dbReference>
<evidence type="ECO:0000256" key="1">
    <source>
        <dbReference type="SAM" id="MobiDB-lite"/>
    </source>
</evidence>
<accession>A0A0B2VG91</accession>
<protein>
    <submittedName>
        <fullName evidence="2">Uncharacterized protein</fullName>
    </submittedName>
</protein>
<organism evidence="2 3">
    <name type="scientific">Toxocara canis</name>
    <name type="common">Canine roundworm</name>
    <dbReference type="NCBI Taxonomy" id="6265"/>
    <lineage>
        <taxon>Eukaryota</taxon>
        <taxon>Metazoa</taxon>
        <taxon>Ecdysozoa</taxon>
        <taxon>Nematoda</taxon>
        <taxon>Chromadorea</taxon>
        <taxon>Rhabditida</taxon>
        <taxon>Spirurina</taxon>
        <taxon>Ascaridomorpha</taxon>
        <taxon>Ascaridoidea</taxon>
        <taxon>Toxocaridae</taxon>
        <taxon>Toxocara</taxon>
    </lineage>
</organism>
<dbReference type="STRING" id="6265.A0A0B2VG91"/>
<dbReference type="OrthoDB" id="10659113at2759"/>
<keyword evidence="3" id="KW-1185">Reference proteome</keyword>
<dbReference type="EMBL" id="JPKZ01001745">
    <property type="protein sequence ID" value="KHN80437.1"/>
    <property type="molecule type" value="Genomic_DNA"/>
</dbReference>
<feature type="compositionally biased region" description="Basic and acidic residues" evidence="1">
    <location>
        <begin position="130"/>
        <end position="140"/>
    </location>
</feature>
<reference evidence="2 3" key="1">
    <citation type="submission" date="2014-11" db="EMBL/GenBank/DDBJ databases">
        <title>Genetic blueprint of the zoonotic pathogen Toxocara canis.</title>
        <authorList>
            <person name="Zhu X.-Q."/>
            <person name="Korhonen P.K."/>
            <person name="Cai H."/>
            <person name="Young N.D."/>
            <person name="Nejsum P."/>
            <person name="von Samson-Himmelstjerna G."/>
            <person name="Boag P.R."/>
            <person name="Tan P."/>
            <person name="Li Q."/>
            <person name="Min J."/>
            <person name="Yang Y."/>
            <person name="Wang X."/>
            <person name="Fang X."/>
            <person name="Hall R.S."/>
            <person name="Hofmann A."/>
            <person name="Sternberg P.W."/>
            <person name="Jex A.R."/>
            <person name="Gasser R.B."/>
        </authorList>
    </citation>
    <scope>NUCLEOTIDE SEQUENCE [LARGE SCALE GENOMIC DNA]</scope>
    <source>
        <strain evidence="2">PN_DK_2014</strain>
    </source>
</reference>
<gene>
    <name evidence="2" type="ORF">Tcan_18586</name>
</gene>
<evidence type="ECO:0000313" key="2">
    <source>
        <dbReference type="EMBL" id="KHN80437.1"/>
    </source>
</evidence>
<name>A0A0B2VG91_TOXCA</name>
<feature type="non-terminal residue" evidence="2">
    <location>
        <position position="1"/>
    </location>
</feature>
<proteinExistence type="predicted"/>